<dbReference type="AlphaFoldDB" id="A0A485LI80"/>
<dbReference type="EMBL" id="VJMH01006938">
    <property type="protein sequence ID" value="KAF0687315.1"/>
    <property type="molecule type" value="Genomic_DNA"/>
</dbReference>
<evidence type="ECO:0000313" key="4">
    <source>
        <dbReference type="Proteomes" id="UP000332933"/>
    </source>
</evidence>
<reference evidence="3 4" key="1">
    <citation type="submission" date="2019-03" db="EMBL/GenBank/DDBJ databases">
        <authorList>
            <person name="Gaulin E."/>
            <person name="Dumas B."/>
        </authorList>
    </citation>
    <scope>NUCLEOTIDE SEQUENCE [LARGE SCALE GENOMIC DNA]</scope>
    <source>
        <strain evidence="3">CBS 568.67</strain>
    </source>
</reference>
<dbReference type="Proteomes" id="UP000332933">
    <property type="component" value="Unassembled WGS sequence"/>
</dbReference>
<evidence type="ECO:0000313" key="3">
    <source>
        <dbReference type="EMBL" id="VFT97602.1"/>
    </source>
</evidence>
<dbReference type="EMBL" id="CAADRA010006964">
    <property type="protein sequence ID" value="VFT97602.1"/>
    <property type="molecule type" value="Genomic_DNA"/>
</dbReference>
<sequence>MSIKTSQLLTAADSGVLRRVQTAFSIKSKSVSAFDDRLALEVASYKQRLADIEWDAKSSGVHGFFRRKQPLQGRSLGRIKLHVQAAMHKRAAEVLQVQTDASASWKHHLRHDAIYRTLFFQLQWIRTVLDKAAPTNSPRRQSADECLAAPEPTRPRRFSLDEFNNDTPSLAQLLEEDLATSDCPSDAYLAFEHFLSLNRFEQTDLGVAFEKHCCASLLALNDPAAPSTSFSALVTQLASTLADEHDVSPTNPHLLAHVRQMIFCRMGAVFVAPVASTLPSWSGTQARAMALDQLRDAGLAASSLRATIAAFEEMPFFMPDHMVRSLLQAIALLHVEVGIALKCDSNALSADVLLPALVAVITHSKVPFLHAQVFCMESLALNNGNDGGEAAYYVALLQSALAAAVIHV</sequence>
<evidence type="ECO:0000313" key="2">
    <source>
        <dbReference type="EMBL" id="KAF0687315.1"/>
    </source>
</evidence>
<reference evidence="2" key="2">
    <citation type="submission" date="2019-06" db="EMBL/GenBank/DDBJ databases">
        <title>Genomics analysis of Aphanomyces spp. identifies a new class of oomycete effector associated with host adaptation.</title>
        <authorList>
            <person name="Gaulin E."/>
        </authorList>
    </citation>
    <scope>NUCLEOTIDE SEQUENCE</scope>
    <source>
        <strain evidence="2">CBS 578.67</strain>
    </source>
</reference>
<gene>
    <name evidence="3" type="primary">Aste57867_20925</name>
    <name evidence="2" type="ORF">As57867_020857</name>
    <name evidence="3" type="ORF">ASTE57867_20925</name>
</gene>
<dbReference type="Gene3D" id="1.20.1050.80">
    <property type="entry name" value="VPS9 domain"/>
    <property type="match status" value="1"/>
</dbReference>
<name>A0A485LI80_9STRA</name>
<accession>A0A485LI80</accession>
<keyword evidence="4" id="KW-1185">Reference proteome</keyword>
<dbReference type="InterPro" id="IPR003123">
    <property type="entry name" value="VPS9"/>
</dbReference>
<dbReference type="OrthoDB" id="300289at2759"/>
<dbReference type="InterPro" id="IPR037191">
    <property type="entry name" value="VPS9_dom_sf"/>
</dbReference>
<dbReference type="SUPFAM" id="SSF109993">
    <property type="entry name" value="VPS9 domain"/>
    <property type="match status" value="1"/>
</dbReference>
<protein>
    <submittedName>
        <fullName evidence="3">Aste57867_20925 protein</fullName>
    </submittedName>
</protein>
<organism evidence="3 4">
    <name type="scientific">Aphanomyces stellatus</name>
    <dbReference type="NCBI Taxonomy" id="120398"/>
    <lineage>
        <taxon>Eukaryota</taxon>
        <taxon>Sar</taxon>
        <taxon>Stramenopiles</taxon>
        <taxon>Oomycota</taxon>
        <taxon>Saprolegniomycetes</taxon>
        <taxon>Saprolegniales</taxon>
        <taxon>Verrucalvaceae</taxon>
        <taxon>Aphanomyces</taxon>
    </lineage>
</organism>
<feature type="domain" description="VPS9" evidence="1">
    <location>
        <begin position="319"/>
        <end position="402"/>
    </location>
</feature>
<evidence type="ECO:0000259" key="1">
    <source>
        <dbReference type="Pfam" id="PF02204"/>
    </source>
</evidence>
<dbReference type="Pfam" id="PF02204">
    <property type="entry name" value="VPS9"/>
    <property type="match status" value="1"/>
</dbReference>
<proteinExistence type="predicted"/>